<keyword evidence="2 5" id="KW-0812">Transmembrane</keyword>
<dbReference type="InterPro" id="IPR008253">
    <property type="entry name" value="Marvel"/>
</dbReference>
<accession>A0A1Y2G286</accession>
<gene>
    <name evidence="7" type="ORF">BCR35DRAFT_274186</name>
</gene>
<evidence type="ECO:0000256" key="1">
    <source>
        <dbReference type="ARBA" id="ARBA00004141"/>
    </source>
</evidence>
<evidence type="ECO:0000313" key="7">
    <source>
        <dbReference type="EMBL" id="ORY91486.1"/>
    </source>
</evidence>
<evidence type="ECO:0000256" key="3">
    <source>
        <dbReference type="ARBA" id="ARBA00022989"/>
    </source>
</evidence>
<feature type="transmembrane region" description="Helical" evidence="5">
    <location>
        <begin position="53"/>
        <end position="75"/>
    </location>
</feature>
<proteinExistence type="predicted"/>
<dbReference type="STRING" id="106004.A0A1Y2G286"/>
<keyword evidence="3 5" id="KW-1133">Transmembrane helix</keyword>
<dbReference type="OrthoDB" id="2117453at2759"/>
<feature type="transmembrane region" description="Helical" evidence="5">
    <location>
        <begin position="130"/>
        <end position="151"/>
    </location>
</feature>
<evidence type="ECO:0000313" key="8">
    <source>
        <dbReference type="Proteomes" id="UP000193467"/>
    </source>
</evidence>
<comment type="caution">
    <text evidence="7">The sequence shown here is derived from an EMBL/GenBank/DDBJ whole genome shotgun (WGS) entry which is preliminary data.</text>
</comment>
<dbReference type="GO" id="GO:0016020">
    <property type="term" value="C:membrane"/>
    <property type="evidence" value="ECO:0007669"/>
    <property type="project" value="UniProtKB-SubCell"/>
</dbReference>
<evidence type="ECO:0000259" key="6">
    <source>
        <dbReference type="Pfam" id="PF01284"/>
    </source>
</evidence>
<organism evidence="7 8">
    <name type="scientific">Leucosporidium creatinivorum</name>
    <dbReference type="NCBI Taxonomy" id="106004"/>
    <lineage>
        <taxon>Eukaryota</taxon>
        <taxon>Fungi</taxon>
        <taxon>Dikarya</taxon>
        <taxon>Basidiomycota</taxon>
        <taxon>Pucciniomycotina</taxon>
        <taxon>Microbotryomycetes</taxon>
        <taxon>Leucosporidiales</taxon>
        <taxon>Leucosporidium</taxon>
    </lineage>
</organism>
<evidence type="ECO:0000256" key="2">
    <source>
        <dbReference type="ARBA" id="ARBA00022692"/>
    </source>
</evidence>
<evidence type="ECO:0000256" key="5">
    <source>
        <dbReference type="SAM" id="Phobius"/>
    </source>
</evidence>
<feature type="transmembrane region" description="Helical" evidence="5">
    <location>
        <begin position="12"/>
        <end position="33"/>
    </location>
</feature>
<dbReference type="Proteomes" id="UP000193467">
    <property type="component" value="Unassembled WGS sequence"/>
</dbReference>
<keyword evidence="8" id="KW-1185">Reference proteome</keyword>
<dbReference type="InParanoid" id="A0A1Y2G286"/>
<name>A0A1Y2G286_9BASI</name>
<feature type="transmembrane region" description="Helical" evidence="5">
    <location>
        <begin position="87"/>
        <end position="110"/>
    </location>
</feature>
<protein>
    <recommendedName>
        <fullName evidence="6">MARVEL domain-containing protein</fullName>
    </recommendedName>
</protein>
<reference evidence="7 8" key="1">
    <citation type="submission" date="2016-07" db="EMBL/GenBank/DDBJ databases">
        <title>Pervasive Adenine N6-methylation of Active Genes in Fungi.</title>
        <authorList>
            <consortium name="DOE Joint Genome Institute"/>
            <person name="Mondo S.J."/>
            <person name="Dannebaum R.O."/>
            <person name="Kuo R.C."/>
            <person name="Labutti K."/>
            <person name="Haridas S."/>
            <person name="Kuo A."/>
            <person name="Salamov A."/>
            <person name="Ahrendt S.R."/>
            <person name="Lipzen A."/>
            <person name="Sullivan W."/>
            <person name="Andreopoulos W.B."/>
            <person name="Clum A."/>
            <person name="Lindquist E."/>
            <person name="Daum C."/>
            <person name="Ramamoorthy G.K."/>
            <person name="Gryganskyi A."/>
            <person name="Culley D."/>
            <person name="Magnuson J.K."/>
            <person name="James T.Y."/>
            <person name="O'Malley M.A."/>
            <person name="Stajich J.E."/>
            <person name="Spatafora J.W."/>
            <person name="Visel A."/>
            <person name="Grigoriev I.V."/>
        </authorList>
    </citation>
    <scope>NUCLEOTIDE SEQUENCE [LARGE SCALE GENOMIC DNA]</scope>
    <source>
        <strain evidence="7 8">62-1032</strain>
    </source>
</reference>
<feature type="domain" description="MARVEL" evidence="6">
    <location>
        <begin position="16"/>
        <end position="143"/>
    </location>
</feature>
<dbReference type="EMBL" id="MCGR01000002">
    <property type="protein sequence ID" value="ORY91486.1"/>
    <property type="molecule type" value="Genomic_DNA"/>
</dbReference>
<evidence type="ECO:0000256" key="4">
    <source>
        <dbReference type="ARBA" id="ARBA00023136"/>
    </source>
</evidence>
<keyword evidence="4 5" id="KW-0472">Membrane</keyword>
<comment type="subcellular location">
    <subcellularLocation>
        <location evidence="1">Membrane</location>
        <topology evidence="1">Multi-pass membrane protein</topology>
    </subcellularLocation>
</comment>
<sequence length="166" mass="18182">MPFDTHLSRGHPIVFGLLAFFSFVLMIQAAVLVSSYNRHDDYPSSSLKDRIRFLLFVSIWTLFFSIAYIVGFLNAATSFLFSIASHAAWLFITWIFWLAGAAAITNTLGGGLNCDVYPGAHCNQLNAAEAFAWINWILATFAFAVILFVGARSARSGNGFGTALIA</sequence>
<dbReference type="Pfam" id="PF01284">
    <property type="entry name" value="MARVEL"/>
    <property type="match status" value="1"/>
</dbReference>
<dbReference type="AlphaFoldDB" id="A0A1Y2G286"/>